<sequence length="400" mass="41475">MIPGLRREDVRPSEPRSFVTGVPLFLGFDAAAGPPGTVVGPERLGTVGDLTAASLAGVANPARPGAAGVAASLAAAAARAEGALGDAVRGFFANGGRACHVAWTAPGPDAAAAVRLALTTLDDRAELTDVDLVCLPDLGAWPRPAEIAAAQRAVLEHCAARGDRFAVLDAVPGADLDAAVKQAQNLAGPAAAFGALYFPWARVPADGAARYVPPCGHIAGTYAALDRAGGVHRAPANREIAGVLDVFVDLTEADMARLCEAGVNPIRALPGRGIRAWGAWTLSDDERWASIPVRRLVSTIGRWARRFLETAAFEPNDVRLWTRVMRELTAALDVLHAAGAFAGRVAEESFYVKCDHETNPPESVAAGLVVTEIGVAPAVPAQFIVVRLISSAYDATVDAA</sequence>
<evidence type="ECO:0000313" key="4">
    <source>
        <dbReference type="Proteomes" id="UP000002484"/>
    </source>
</evidence>
<evidence type="ECO:0000256" key="1">
    <source>
        <dbReference type="ARBA" id="ARBA00008005"/>
    </source>
</evidence>
<keyword evidence="4" id="KW-1185">Reference proteome</keyword>
<dbReference type="InterPro" id="IPR035089">
    <property type="entry name" value="Phage_sheath_subtilisin"/>
</dbReference>
<name>E3IXB2_PSEI1</name>
<accession>E3IXB2</accession>
<organism evidence="3 4">
    <name type="scientific">Pseudofrankia inefficax (strain DSM 45817 / CECT 9037 / DDB 130130 / EuI1c)</name>
    <name type="common">Frankia inefficax</name>
    <dbReference type="NCBI Taxonomy" id="298654"/>
    <lineage>
        <taxon>Bacteria</taxon>
        <taxon>Bacillati</taxon>
        <taxon>Actinomycetota</taxon>
        <taxon>Actinomycetes</taxon>
        <taxon>Frankiales</taxon>
        <taxon>Frankiaceae</taxon>
        <taxon>Pseudofrankia</taxon>
    </lineage>
</organism>
<dbReference type="AlphaFoldDB" id="E3IXB2"/>
<feature type="domain" description="Tail sheath protein subtilisin-like" evidence="2">
    <location>
        <begin position="127"/>
        <end position="281"/>
    </location>
</feature>
<evidence type="ECO:0000259" key="2">
    <source>
        <dbReference type="Pfam" id="PF04984"/>
    </source>
</evidence>
<reference evidence="3 4" key="1">
    <citation type="submission" date="2010-10" db="EMBL/GenBank/DDBJ databases">
        <title>Complete sequence of Frankia sp. EuI1c.</title>
        <authorList>
            <consortium name="US DOE Joint Genome Institute"/>
            <person name="Lucas S."/>
            <person name="Copeland A."/>
            <person name="Lapidus A."/>
            <person name="Cheng J.-F."/>
            <person name="Bruce D."/>
            <person name="Goodwin L."/>
            <person name="Pitluck S."/>
            <person name="Chertkov O."/>
            <person name="Detter J.C."/>
            <person name="Han C."/>
            <person name="Tapia R."/>
            <person name="Land M."/>
            <person name="Hauser L."/>
            <person name="Jeffries C."/>
            <person name="Kyrpides N."/>
            <person name="Ivanova N."/>
            <person name="Mikhailova N."/>
            <person name="Beauchemin N."/>
            <person name="Sen A."/>
            <person name="Sur S.A."/>
            <person name="Gtari M."/>
            <person name="Wall L."/>
            <person name="Tisa L."/>
            <person name="Woyke T."/>
        </authorList>
    </citation>
    <scope>NUCLEOTIDE SEQUENCE [LARGE SCALE GENOMIC DNA]</scope>
    <source>
        <strain evidence="4">DSM 45817 / CECT 9037 / EuI1c</strain>
    </source>
</reference>
<dbReference type="STRING" id="298654.FraEuI1c_7046"/>
<evidence type="ECO:0000313" key="3">
    <source>
        <dbReference type="EMBL" id="ADP85012.1"/>
    </source>
</evidence>
<dbReference type="EMBL" id="CP002299">
    <property type="protein sequence ID" value="ADP85012.1"/>
    <property type="molecule type" value="Genomic_DNA"/>
</dbReference>
<comment type="similarity">
    <text evidence="1">Belongs to the myoviridae tail sheath protein family.</text>
</comment>
<dbReference type="HOGENOM" id="CLU_009303_0_0_11"/>
<dbReference type="Gene3D" id="3.40.50.11780">
    <property type="match status" value="1"/>
</dbReference>
<proteinExistence type="inferred from homology"/>
<dbReference type="KEGG" id="fri:FraEuI1c_7046"/>
<dbReference type="InterPro" id="IPR052042">
    <property type="entry name" value="Tail_sheath_structural"/>
</dbReference>
<dbReference type="PANTHER" id="PTHR35861:SF1">
    <property type="entry name" value="PHAGE TAIL SHEATH PROTEIN"/>
    <property type="match status" value="1"/>
</dbReference>
<dbReference type="eggNOG" id="COG3497">
    <property type="taxonomic scope" value="Bacteria"/>
</dbReference>
<dbReference type="Pfam" id="PF04984">
    <property type="entry name" value="Phage_sheath_1"/>
    <property type="match status" value="1"/>
</dbReference>
<dbReference type="PANTHER" id="PTHR35861">
    <property type="match status" value="1"/>
</dbReference>
<dbReference type="InParanoid" id="E3IXB2"/>
<dbReference type="Proteomes" id="UP000002484">
    <property type="component" value="Chromosome"/>
</dbReference>
<protein>
    <submittedName>
        <fullName evidence="3">Phage tail sheath protein fi-like protein</fullName>
    </submittedName>
</protein>
<gene>
    <name evidence="3" type="ordered locus">FraEuI1c_7046</name>
</gene>